<feature type="domain" description="D-alanyl-D-alanine carboxypeptidase-like core" evidence="2">
    <location>
        <begin position="341"/>
        <end position="429"/>
    </location>
</feature>
<sequence>MRGGAWMRGGRWAVAGVLAGLLATSGTVAAAKGGQSDGWGQDFYLSDSFAAEANAVFTFGVQTDRYWVGDWDGDGVDTIGSRNLTNVFSVRNSNTTGGPDRQFGYGRAWDTVLVGDWNGDGTDTMTVRRGMVYHVKNSLSGGAADVVLPYGKATDEVLVGDWDGDGRDTFAVRRGAQYFVKNSLSGGPADQVVVYGRPADEVLVGDWDGDGRDTFAVRRGRVYHIADSIRPGQADRVVVYGRENDGVLVGDWDGDGVDSLGVHRLRPALQRVPDGSVTAGALAGVDATSGKVDPRNGRLSHSALCPIPFLPTHAVQCRAVADLVAFDRAYRARFGAPLPINPAPLTTYRSYEDQQYLWAETGPPTAARPGASPHGYGLAVDFGGRTDIEFGRQPYLWLRDNGPRFGWHNMPWNRENGSNPEPWHFDYRG</sequence>
<reference evidence="3 4" key="1">
    <citation type="submission" date="2019-05" db="EMBL/GenBank/DDBJ databases">
        <title>Georgenia *** sp. nov., and Georgenia *** sp. nov., isolated from the intestinal contents of plateau pika (Ochotona curzoniae) in the Qinghai-Tibet plateau of China.</title>
        <authorList>
            <person name="Tian Z."/>
        </authorList>
    </citation>
    <scope>NUCLEOTIDE SEQUENCE [LARGE SCALE GENOMIC DNA]</scope>
    <source>
        <strain evidence="3 4">Z294</strain>
    </source>
</reference>
<evidence type="ECO:0000256" key="1">
    <source>
        <dbReference type="SAM" id="SignalP"/>
    </source>
</evidence>
<keyword evidence="1" id="KW-0732">Signal</keyword>
<dbReference type="InterPro" id="IPR052179">
    <property type="entry name" value="DD-CPase-like"/>
</dbReference>
<keyword evidence="4" id="KW-1185">Reference proteome</keyword>
<dbReference type="InterPro" id="IPR028994">
    <property type="entry name" value="Integrin_alpha_N"/>
</dbReference>
<organism evidence="3 4">
    <name type="scientific">Georgenia wutianyii</name>
    <dbReference type="NCBI Taxonomy" id="2585135"/>
    <lineage>
        <taxon>Bacteria</taxon>
        <taxon>Bacillati</taxon>
        <taxon>Actinomycetota</taxon>
        <taxon>Actinomycetes</taxon>
        <taxon>Micrococcales</taxon>
        <taxon>Bogoriellaceae</taxon>
        <taxon>Georgenia</taxon>
    </lineage>
</organism>
<dbReference type="SUPFAM" id="SSF55166">
    <property type="entry name" value="Hedgehog/DD-peptidase"/>
    <property type="match status" value="1"/>
</dbReference>
<gene>
    <name evidence="3" type="ORF">FE251_03135</name>
</gene>
<feature type="signal peptide" evidence="1">
    <location>
        <begin position="1"/>
        <end position="30"/>
    </location>
</feature>
<feature type="chain" id="PRO_5046051350" description="D-alanyl-D-alanine carboxypeptidase-like core domain-containing protein" evidence="1">
    <location>
        <begin position="31"/>
        <end position="429"/>
    </location>
</feature>
<protein>
    <recommendedName>
        <fullName evidence="2">D-alanyl-D-alanine carboxypeptidase-like core domain-containing protein</fullName>
    </recommendedName>
</protein>
<dbReference type="EMBL" id="CP040899">
    <property type="protein sequence ID" value="QDB78482.1"/>
    <property type="molecule type" value="Genomic_DNA"/>
</dbReference>
<dbReference type="Gene3D" id="3.30.1380.10">
    <property type="match status" value="1"/>
</dbReference>
<accession>A0ABX5VJA7</accession>
<evidence type="ECO:0000313" key="3">
    <source>
        <dbReference type="EMBL" id="QDB78482.1"/>
    </source>
</evidence>
<dbReference type="Pfam" id="PF02557">
    <property type="entry name" value="VanY"/>
    <property type="match status" value="1"/>
</dbReference>
<evidence type="ECO:0000313" key="4">
    <source>
        <dbReference type="Proteomes" id="UP000313948"/>
    </source>
</evidence>
<evidence type="ECO:0000259" key="2">
    <source>
        <dbReference type="Pfam" id="PF02557"/>
    </source>
</evidence>
<dbReference type="SUPFAM" id="SSF69318">
    <property type="entry name" value="Integrin alpha N-terminal domain"/>
    <property type="match status" value="1"/>
</dbReference>
<proteinExistence type="predicted"/>
<name>A0ABX5VJA7_9MICO</name>
<dbReference type="Proteomes" id="UP000313948">
    <property type="component" value="Chromosome"/>
</dbReference>
<dbReference type="CDD" id="cd14814">
    <property type="entry name" value="Peptidase_M15"/>
    <property type="match status" value="1"/>
</dbReference>
<dbReference type="InterPro" id="IPR009045">
    <property type="entry name" value="Zn_M74/Hedgehog-like"/>
</dbReference>
<dbReference type="PANTHER" id="PTHR34385">
    <property type="entry name" value="D-ALANYL-D-ALANINE CARBOXYPEPTIDASE"/>
    <property type="match status" value="1"/>
</dbReference>
<dbReference type="PANTHER" id="PTHR34385:SF1">
    <property type="entry name" value="PEPTIDOGLYCAN L-ALANYL-D-GLUTAMATE ENDOPEPTIDASE CWLK"/>
    <property type="match status" value="1"/>
</dbReference>
<dbReference type="InterPro" id="IPR003709">
    <property type="entry name" value="VanY-like_core_dom"/>
</dbReference>